<dbReference type="KEGG" id="atl:Athai_07840"/>
<feature type="compositionally biased region" description="Basic and acidic residues" evidence="2">
    <location>
        <begin position="613"/>
        <end position="628"/>
    </location>
</feature>
<evidence type="ECO:0000259" key="4">
    <source>
        <dbReference type="Pfam" id="PF03496"/>
    </source>
</evidence>
<dbReference type="AlphaFoldDB" id="A0A7R7DKJ0"/>
<dbReference type="SUPFAM" id="SSF56399">
    <property type="entry name" value="ADP-ribosylation"/>
    <property type="match status" value="1"/>
</dbReference>
<sequence length="1263" mass="137529">MLDPARNDAAARAFQGLTAEEIRAGVARIRDITPEQIDALIDRAQLPAKEALDLRFALKARREYLIERYLDAGHGDAGPVDATDSSGAQYAALGADERRIFDAEVASRLNADHDIEHIHEVLRHALVAEPLAGRGLTVADAAALVDAAQARLYGFGNAHDFQRRITHWLGTPEGQIADRAWDGYDPRDAPPEPSPATVRQLVASLRGIDRYDGSVDHDAWSRRLYDGVMGAIRERAGVAAEHPIHPLDVARMLDVARADGGPNDHHFERQLVEFVATPEGRAHAAGHAALDAELADPRPLPESSARFPETTTVEDMDRVHADQGGDWPTESRAAYRTYLDGNYQRINGWQRDRLPRYADQAPVCEAMDRGMRASSEHLLLRRGVSLDALGVSSPAELPGLLGRELADPGFMPTSAAERAGFQAERFQLELEVPAGTRLAWLGRLSPRPEQAEVLLAPDTRIVGMRLERRYFQGEVQYVLRARVVGQGEARGEHPDVSPGPDPAPASGRPAGPTDLAAVGDGAGERPVPDAGPAIEPGAPGADRDRAAGWRDEAVDQQRIAAEERLAEAWHRVRVVDHQRRIASAEAERARAVEEQRDAAERLGRFERDLDGWTREADDASGQRDRSATEHAAASAAHRDAQARLAGHEQRLASHLDQLRQHADRPEGDWARYADAYHQSRADSEHAAAEAVRAEVAEFERQRGQHAAAQQHAEQRYERSQQAIAELRRRSAAERELLADLDARRVAAEQEQRAARDDAARTEQEARSAAITAGAAEERAWELSAQADEAEGGYPDRAEQHLDLLRRELSRQQEQAASARRGAVLSAGSAADELSARLAGHERQVELLTTAIDEYGLAATLQRSVRPTEADAADSTAAHRVRGARDALSAQADELAREAGRAAEEAVSGRAAAETLRRSGVPHPDRVVDLLRDAGRAEERAATLRAQTAELTRRAERVTALLESFTDRWQQHGWARDAEFAAAQVRGWADWHDFRARQAEALAADLAAGGEGLPARSAEVLAVAASRAELAGQQVDRLNSLGGGINGTYRAMQGDRVIGAFKPADAEVFAVEGQVIRHGIPAVPGQLAGREVAASDFAELLGSTLVPPTVPMVHQGRPGSLQRWVADSMPSRPVDDYPLAEQQEIAVIDFVLGNTDRNQGNFLTVDDSVVAIDHGLVLSESARDQLQSPFVEAQLRTRLNADLMTRLRRIDAGDLRERLESRGIGVAAVDAAIARLREVQANGMIVFAERDEAVESGETPRLGR</sequence>
<feature type="region of interest" description="Disordered" evidence="2">
    <location>
        <begin position="700"/>
        <end position="721"/>
    </location>
</feature>
<dbReference type="InterPro" id="IPR000403">
    <property type="entry name" value="PI3/4_kinase_cat_dom"/>
</dbReference>
<protein>
    <recommendedName>
        <fullName evidence="7">PI3K/PI4K catalytic domain-containing protein</fullName>
    </recommendedName>
</protein>
<feature type="compositionally biased region" description="Low complexity" evidence="2">
    <location>
        <begin position="528"/>
        <end position="540"/>
    </location>
</feature>
<feature type="region of interest" description="Disordered" evidence="2">
    <location>
        <begin position="488"/>
        <end position="545"/>
    </location>
</feature>
<dbReference type="InterPro" id="IPR003540">
    <property type="entry name" value="ADP-ribosyltransferase"/>
</dbReference>
<evidence type="ECO:0000256" key="1">
    <source>
        <dbReference type="SAM" id="Coils"/>
    </source>
</evidence>
<proteinExistence type="predicted"/>
<evidence type="ECO:0000259" key="3">
    <source>
        <dbReference type="Pfam" id="PF00454"/>
    </source>
</evidence>
<accession>A0A7R7DKJ0</accession>
<feature type="region of interest" description="Disordered" evidence="2">
    <location>
        <begin position="865"/>
        <end position="884"/>
    </location>
</feature>
<dbReference type="Pfam" id="PF03496">
    <property type="entry name" value="ADPrib_exo_Tox"/>
    <property type="match status" value="1"/>
</dbReference>
<dbReference type="Pfam" id="PF00454">
    <property type="entry name" value="PI3_PI4_kinase"/>
    <property type="match status" value="1"/>
</dbReference>
<dbReference type="EMBL" id="AP023355">
    <property type="protein sequence ID" value="BCJ33281.1"/>
    <property type="molecule type" value="Genomic_DNA"/>
</dbReference>
<evidence type="ECO:0008006" key="7">
    <source>
        <dbReference type="Google" id="ProtNLM"/>
    </source>
</evidence>
<keyword evidence="6" id="KW-1185">Reference proteome</keyword>
<feature type="compositionally biased region" description="Low complexity" evidence="2">
    <location>
        <begin position="904"/>
        <end position="913"/>
    </location>
</feature>
<evidence type="ECO:0000256" key="2">
    <source>
        <dbReference type="SAM" id="MobiDB-lite"/>
    </source>
</evidence>
<dbReference type="RefSeq" id="WP_203960200.1">
    <property type="nucleotide sequence ID" value="NZ_AP023355.1"/>
</dbReference>
<dbReference type="GO" id="GO:0005576">
    <property type="term" value="C:extracellular region"/>
    <property type="evidence" value="ECO:0007669"/>
    <property type="project" value="InterPro"/>
</dbReference>
<feature type="region of interest" description="Disordered" evidence="2">
    <location>
        <begin position="748"/>
        <end position="772"/>
    </location>
</feature>
<feature type="domain" description="ADP ribosyltransferase" evidence="4">
    <location>
        <begin position="400"/>
        <end position="459"/>
    </location>
</feature>
<dbReference type="Gene3D" id="3.90.176.10">
    <property type="entry name" value="Toxin ADP-ribosyltransferase, Chain A, domain 1"/>
    <property type="match status" value="1"/>
</dbReference>
<gene>
    <name evidence="5" type="ORF">Athai_07840</name>
</gene>
<evidence type="ECO:0000313" key="6">
    <source>
        <dbReference type="Proteomes" id="UP000611640"/>
    </source>
</evidence>
<feature type="coiled-coil region" evidence="1">
    <location>
        <begin position="574"/>
        <end position="602"/>
    </location>
</feature>
<feature type="region of interest" description="Disordered" evidence="2">
    <location>
        <begin position="613"/>
        <end position="644"/>
    </location>
</feature>
<feature type="compositionally biased region" description="Basic and acidic residues" evidence="2">
    <location>
        <begin position="748"/>
        <end position="765"/>
    </location>
</feature>
<feature type="region of interest" description="Disordered" evidence="2">
    <location>
        <begin position="896"/>
        <end position="918"/>
    </location>
</feature>
<name>A0A7R7DKJ0_9ACTN</name>
<dbReference type="Proteomes" id="UP000611640">
    <property type="component" value="Chromosome"/>
</dbReference>
<feature type="coiled-coil region" evidence="1">
    <location>
        <begin position="801"/>
        <end position="850"/>
    </location>
</feature>
<feature type="domain" description="PI3K/PI4K catalytic" evidence="3">
    <location>
        <begin position="1138"/>
        <end position="1182"/>
    </location>
</feature>
<evidence type="ECO:0000313" key="5">
    <source>
        <dbReference type="EMBL" id="BCJ33281.1"/>
    </source>
</evidence>
<keyword evidence="1" id="KW-0175">Coiled coil</keyword>
<reference evidence="5 6" key="1">
    <citation type="submission" date="2020-08" db="EMBL/GenBank/DDBJ databases">
        <title>Whole genome shotgun sequence of Actinocatenispora thailandica NBRC 105041.</title>
        <authorList>
            <person name="Komaki H."/>
            <person name="Tamura T."/>
        </authorList>
    </citation>
    <scope>NUCLEOTIDE SEQUENCE [LARGE SCALE GENOMIC DNA]</scope>
    <source>
        <strain evidence="5 6">NBRC 105041</strain>
    </source>
</reference>
<organism evidence="5 6">
    <name type="scientific">Actinocatenispora thailandica</name>
    <dbReference type="NCBI Taxonomy" id="227318"/>
    <lineage>
        <taxon>Bacteria</taxon>
        <taxon>Bacillati</taxon>
        <taxon>Actinomycetota</taxon>
        <taxon>Actinomycetes</taxon>
        <taxon>Micromonosporales</taxon>
        <taxon>Micromonosporaceae</taxon>
        <taxon>Actinocatenispora</taxon>
    </lineage>
</organism>
<dbReference type="PROSITE" id="PS51996">
    <property type="entry name" value="TR_MART"/>
    <property type="match status" value="1"/>
</dbReference>